<evidence type="ECO:0000313" key="3">
    <source>
        <dbReference type="EMBL" id="KRG63363.1"/>
    </source>
</evidence>
<reference evidence="3 4" key="1">
    <citation type="submission" date="2015-05" db="EMBL/GenBank/DDBJ databases">
        <title>Genome sequencing and analysis of members of genus Stenotrophomonas.</title>
        <authorList>
            <person name="Patil P.P."/>
            <person name="Midha S."/>
            <person name="Patil P.B."/>
        </authorList>
    </citation>
    <scope>NUCLEOTIDE SEQUENCE [LARGE SCALE GENOMIC DNA]</scope>
    <source>
        <strain evidence="3 4">DSM 18941</strain>
    </source>
</reference>
<evidence type="ECO:0000256" key="2">
    <source>
        <dbReference type="SAM" id="SignalP"/>
    </source>
</evidence>
<keyword evidence="4" id="KW-1185">Reference proteome</keyword>
<dbReference type="RefSeq" id="WP_057630346.1">
    <property type="nucleotide sequence ID" value="NZ_LDJJ01000073.1"/>
</dbReference>
<organism evidence="3 4">
    <name type="scientific">Stenotrophomonas terrae</name>
    <dbReference type="NCBI Taxonomy" id="405446"/>
    <lineage>
        <taxon>Bacteria</taxon>
        <taxon>Pseudomonadati</taxon>
        <taxon>Pseudomonadota</taxon>
        <taxon>Gammaproteobacteria</taxon>
        <taxon>Lysobacterales</taxon>
        <taxon>Lysobacteraceae</taxon>
        <taxon>Stenotrophomonas</taxon>
    </lineage>
</organism>
<comment type="caution">
    <text evidence="3">The sequence shown here is derived from an EMBL/GenBank/DDBJ whole genome shotgun (WGS) entry which is preliminary data.</text>
</comment>
<dbReference type="Proteomes" id="UP000051863">
    <property type="component" value="Unassembled WGS sequence"/>
</dbReference>
<dbReference type="AlphaFoldDB" id="A0A0R0CD99"/>
<protein>
    <submittedName>
        <fullName evidence="3">Uncharacterized protein</fullName>
    </submittedName>
</protein>
<evidence type="ECO:0000256" key="1">
    <source>
        <dbReference type="SAM" id="MobiDB-lite"/>
    </source>
</evidence>
<keyword evidence="2" id="KW-0732">Signal</keyword>
<gene>
    <name evidence="3" type="ORF">ABB27_17620</name>
</gene>
<sequence length="518" mass="54883">MSFQRLLPALASSLLALAALPAAAATLSCGSYTAEEGSARFVIESSSQASMRYEGLAPTRYVIRQQGSTLHAADVSNGFSTEYSLSRDGKRITGSLGDYVLDASSSCSTAPTPPANSCRANIDSCIENASSATPQQLTQWCQEDLPFACERLLSSYRDEAQAAQQAAAPDPDLEEPAVCKEGNPQYNEAACMAAAKEVLGIAMAKALAGALSSNTVVLTEPRLNELLQLCRSHPDANFCGKVADAHWDAGRYLPAREALQLACTAGADEMTCKRAQNLAALSVADLDVGPASNLPCGDYKASIGLMDELGFGNAGLVTMGMGSELRARLQDGAIHIRHDKGGDFVLKALRNGGLLGIDEWNRYAVYQRTGGSSQCSAPKVFAELPLPQDCPLGNDPQACCDSGKLQGCNALGHRHSLTGDWQAAAPYYQKLCRAGIRVGCENLRTVYENTGDEDIPGKLLSVCKRDGKGTHVACDVYETTDWAMLGLGAQLMRAAEDLDNEEQAEAPAAPSKGKSLRK</sequence>
<feature type="signal peptide" evidence="2">
    <location>
        <begin position="1"/>
        <end position="24"/>
    </location>
</feature>
<dbReference type="OrthoDB" id="6421171at2"/>
<proteinExistence type="predicted"/>
<dbReference type="PATRIC" id="fig|405446.3.peg.3523"/>
<evidence type="ECO:0000313" key="4">
    <source>
        <dbReference type="Proteomes" id="UP000051863"/>
    </source>
</evidence>
<feature type="chain" id="PRO_5006394053" evidence="2">
    <location>
        <begin position="25"/>
        <end position="518"/>
    </location>
</feature>
<feature type="region of interest" description="Disordered" evidence="1">
    <location>
        <begin position="498"/>
        <end position="518"/>
    </location>
</feature>
<dbReference type="PROSITE" id="PS51257">
    <property type="entry name" value="PROKAR_LIPOPROTEIN"/>
    <property type="match status" value="1"/>
</dbReference>
<name>A0A0R0CD99_9GAMM</name>
<accession>A0A0R0CD99</accession>
<dbReference type="EMBL" id="LDJJ01000073">
    <property type="protein sequence ID" value="KRG63363.1"/>
    <property type="molecule type" value="Genomic_DNA"/>
</dbReference>